<name>A0ABS4XUZ1_GLUPR</name>
<evidence type="ECO:0008006" key="4">
    <source>
        <dbReference type="Google" id="ProtNLM"/>
    </source>
</evidence>
<sequence>MFSHRQMAAGLMAGACLVLTACAPTGVQLKTQTEASSMVCAPSDEQGRLAIAQVHVQADGSDPALIRAVTLQHSDNVRIEGFGVIEDGKDGFRGVLLPSDAQISDNHEVPAGENATIQLTVALIDPLKSGVIESVNLEYDSPRWTGSETVSAGLSAQVFPVGDKTPKGSMCDKSEG</sequence>
<accession>A0ABS4XUZ1</accession>
<dbReference type="RefSeq" id="WP_188948886.1">
    <property type="nucleotide sequence ID" value="NZ_BMPH01000010.1"/>
</dbReference>
<comment type="caution">
    <text evidence="2">The sequence shown here is derived from an EMBL/GenBank/DDBJ whole genome shotgun (WGS) entry which is preliminary data.</text>
</comment>
<dbReference type="Proteomes" id="UP001195422">
    <property type="component" value="Unassembled WGS sequence"/>
</dbReference>
<dbReference type="PROSITE" id="PS51257">
    <property type="entry name" value="PROKAR_LIPOPROTEIN"/>
    <property type="match status" value="1"/>
</dbReference>
<feature type="chain" id="PRO_5045363905" description="Lipoprotein" evidence="1">
    <location>
        <begin position="24"/>
        <end position="176"/>
    </location>
</feature>
<keyword evidence="3" id="KW-1185">Reference proteome</keyword>
<evidence type="ECO:0000313" key="3">
    <source>
        <dbReference type="Proteomes" id="UP001195422"/>
    </source>
</evidence>
<reference evidence="2 3" key="1">
    <citation type="submission" date="2021-03" db="EMBL/GenBank/DDBJ databases">
        <title>Sequencing the genomes of 1000 actinobacteria strains.</title>
        <authorList>
            <person name="Klenk H.-P."/>
        </authorList>
    </citation>
    <scope>NUCLEOTIDE SEQUENCE [LARGE SCALE GENOMIC DNA]</scope>
    <source>
        <strain evidence="2 3">DSM 20168</strain>
    </source>
</reference>
<evidence type="ECO:0000313" key="2">
    <source>
        <dbReference type="EMBL" id="MBP2400322.1"/>
    </source>
</evidence>
<dbReference type="EMBL" id="JAGIOJ010000001">
    <property type="protein sequence ID" value="MBP2400322.1"/>
    <property type="molecule type" value="Genomic_DNA"/>
</dbReference>
<evidence type="ECO:0000256" key="1">
    <source>
        <dbReference type="SAM" id="SignalP"/>
    </source>
</evidence>
<feature type="signal peptide" evidence="1">
    <location>
        <begin position="1"/>
        <end position="23"/>
    </location>
</feature>
<gene>
    <name evidence="2" type="ORF">JOF39_003403</name>
</gene>
<protein>
    <recommendedName>
        <fullName evidence="4">Lipoprotein</fullName>
    </recommendedName>
</protein>
<organism evidence="2 3">
    <name type="scientific">Glutamicibacter protophormiae</name>
    <name type="common">Brevibacterium protophormiae</name>
    <dbReference type="NCBI Taxonomy" id="37930"/>
    <lineage>
        <taxon>Bacteria</taxon>
        <taxon>Bacillati</taxon>
        <taxon>Actinomycetota</taxon>
        <taxon>Actinomycetes</taxon>
        <taxon>Micrococcales</taxon>
        <taxon>Micrococcaceae</taxon>
        <taxon>Glutamicibacter</taxon>
    </lineage>
</organism>
<keyword evidence="1" id="KW-0732">Signal</keyword>
<proteinExistence type="predicted"/>